<dbReference type="EMBL" id="CP040817">
    <property type="protein sequence ID" value="QYM92978.1"/>
    <property type="molecule type" value="Genomic_DNA"/>
</dbReference>
<reference evidence="7 9" key="1">
    <citation type="submission" date="2018-11" db="EMBL/GenBank/DDBJ databases">
        <title>Complete genome sequence of Dickeya zeae strain CE1 infecting Canna edulis Ker-Gawl. in China.</title>
        <authorList>
            <person name="Zhang J."/>
            <person name="Lin B."/>
            <person name="Shen H."/>
            <person name="Jiang S."/>
            <person name="Pu X."/>
            <person name="Sun D."/>
        </authorList>
    </citation>
    <scope>NUCLEOTIDE SEQUENCE [LARGE SCALE GENOMIC DNA]</scope>
    <source>
        <strain evidence="7 9">CE1</strain>
    </source>
</reference>
<dbReference type="AlphaFoldDB" id="A0AAE6YVD2"/>
<dbReference type="Pfam" id="PF03899">
    <property type="entry name" value="ATP-synt_I"/>
    <property type="match status" value="1"/>
</dbReference>
<dbReference type="EMBL" id="CP033622">
    <property type="protein sequence ID" value="QIZ49286.1"/>
    <property type="molecule type" value="Genomic_DNA"/>
</dbReference>
<sequence length="127" mass="13452">MSVSLYSGKLARLSLLLQLAVIFVAGAAFCASGFRAGASALAGGLAAWLPSMVFILFAVRHQADKPPEGRVAWSFAVGEALKMLFTIVLLVVALGVFHAAFFPLGLTYLVVLITQIVAPAVINRYRS</sequence>
<feature type="transmembrane region" description="Helical" evidence="6">
    <location>
        <begin position="71"/>
        <end position="94"/>
    </location>
</feature>
<evidence type="ECO:0000256" key="2">
    <source>
        <dbReference type="ARBA" id="ARBA00022475"/>
    </source>
</evidence>
<keyword evidence="3 6" id="KW-0812">Transmembrane</keyword>
<gene>
    <name evidence="8" type="primary">atpI</name>
    <name evidence="7" type="ORF">DWG24_00025</name>
    <name evidence="8" type="ORF">FGI21_14475</name>
</gene>
<keyword evidence="4 6" id="KW-1133">Transmembrane helix</keyword>
<evidence type="ECO:0000313" key="7">
    <source>
        <dbReference type="EMBL" id="QIZ49286.1"/>
    </source>
</evidence>
<reference evidence="8 10" key="2">
    <citation type="submission" date="2019-06" db="EMBL/GenBank/DDBJ databases">
        <title>Complete genome of Dickeya zeae PL65.</title>
        <authorList>
            <person name="Boluk G."/>
            <person name="Arif M."/>
        </authorList>
    </citation>
    <scope>NUCLEOTIDE SEQUENCE [LARGE SCALE GENOMIC DNA]</scope>
    <source>
        <strain evidence="8 10">PL65</strain>
    </source>
</reference>
<protein>
    <submittedName>
        <fullName evidence="7">F0F1 ATP synthase subunit I</fullName>
    </submittedName>
</protein>
<evidence type="ECO:0000256" key="4">
    <source>
        <dbReference type="ARBA" id="ARBA00022989"/>
    </source>
</evidence>
<dbReference type="InterPro" id="IPR005598">
    <property type="entry name" value="ATP_synth_I"/>
</dbReference>
<evidence type="ECO:0000313" key="10">
    <source>
        <dbReference type="Proteomes" id="UP000824976"/>
    </source>
</evidence>
<organism evidence="7 9">
    <name type="scientific">Dickeya zeae</name>
    <dbReference type="NCBI Taxonomy" id="204042"/>
    <lineage>
        <taxon>Bacteria</taxon>
        <taxon>Pseudomonadati</taxon>
        <taxon>Pseudomonadota</taxon>
        <taxon>Gammaproteobacteria</taxon>
        <taxon>Enterobacterales</taxon>
        <taxon>Pectobacteriaceae</taxon>
        <taxon>Dickeya</taxon>
    </lineage>
</organism>
<keyword evidence="5 6" id="KW-0472">Membrane</keyword>
<evidence type="ECO:0000313" key="9">
    <source>
        <dbReference type="Proteomes" id="UP000500801"/>
    </source>
</evidence>
<evidence type="ECO:0000256" key="1">
    <source>
        <dbReference type="ARBA" id="ARBA00004651"/>
    </source>
</evidence>
<keyword evidence="10" id="KW-1185">Reference proteome</keyword>
<feature type="transmembrane region" description="Helical" evidence="6">
    <location>
        <begin position="100"/>
        <end position="122"/>
    </location>
</feature>
<dbReference type="NCBIfam" id="NF005962">
    <property type="entry name" value="PRK08049.1"/>
    <property type="match status" value="1"/>
</dbReference>
<dbReference type="Proteomes" id="UP000824976">
    <property type="component" value="Chromosome"/>
</dbReference>
<dbReference type="GO" id="GO:0005886">
    <property type="term" value="C:plasma membrane"/>
    <property type="evidence" value="ECO:0007669"/>
    <property type="project" value="UniProtKB-SubCell"/>
</dbReference>
<accession>A0AAE6YVD2</accession>
<evidence type="ECO:0000256" key="6">
    <source>
        <dbReference type="SAM" id="Phobius"/>
    </source>
</evidence>
<dbReference type="Proteomes" id="UP000500801">
    <property type="component" value="Chromosome"/>
</dbReference>
<evidence type="ECO:0000313" key="8">
    <source>
        <dbReference type="EMBL" id="QYM92978.1"/>
    </source>
</evidence>
<name>A0AAE6YVD2_9GAMM</name>
<dbReference type="GeneID" id="60870400"/>
<proteinExistence type="predicted"/>
<evidence type="ECO:0000256" key="3">
    <source>
        <dbReference type="ARBA" id="ARBA00022692"/>
    </source>
</evidence>
<dbReference type="RefSeq" id="WP_012886746.1">
    <property type="nucleotide sequence ID" value="NZ_CP025799.1"/>
</dbReference>
<comment type="subcellular location">
    <subcellularLocation>
        <location evidence="1">Cell membrane</location>
        <topology evidence="1">Multi-pass membrane protein</topology>
    </subcellularLocation>
</comment>
<evidence type="ECO:0000256" key="5">
    <source>
        <dbReference type="ARBA" id="ARBA00023136"/>
    </source>
</evidence>
<feature type="transmembrane region" description="Helical" evidence="6">
    <location>
        <begin position="40"/>
        <end position="59"/>
    </location>
</feature>
<keyword evidence="2" id="KW-1003">Cell membrane</keyword>